<sequence length="707" mass="77681">MTPILLRPQKKKSYWSPAARRIVNGYKEEYLALENHLEKAQLLIDKVLPDIFNHWDATGTRPQGDDSQTRLQILKKYCQNNWRPQRNKPSTAHLKVRLRDVVRKTMETEIENALAEMSGSDEADPGTVQYFAKKNLAISRVIENLTQEERQALERTAAQWSERGMAEKKSSAKLMQADREHWLQMGMVSLTFAAYIGKDGQWTLKVHDTIAENMGVVRQPFKYLYKDMTKEMSLKLMGYVRSLKESLTPEPLNTSATPYPLQIKSGEGGFPEVPTVTKDQYTKTELVLLLRKYWKLASGRSQTRVPFAAISANVAAFVAPEYLPEDRNITIQDPQNMRKAEIEELLQFWKAREVSHGVHSAFRWTAYVKNNVRLPAEYGARYDVATATAATKAKRQRRAKAKNPKPSAARSAPAHAASLGGVTAEPQAMQVRNGTAAADPPVIQTAAGLIPDEDTHVMVTHAQMQELVKNGYRAVTPLNGPADGDGDGPQYCIPLEDFEKYSPIPGQPSASLGIVGNQSQPLPGPSTLPANTSGVAAPALPVSLPPASVFGGIAGSSRTVHGAVASAVAPVPPHPMPAPAAPALSPGTLPDNCDQIQPLPAYVRHHVNLVNAAATASVPQRKRKVPDEDAGIHPKKANKETATERRQQLTAARLPRQTRNQAAKQREVASASEGMARRLTRNQTAKQREAASAPQGMATRSSKRRKR</sequence>
<dbReference type="Proteomes" id="UP001063166">
    <property type="component" value="Unassembled WGS sequence"/>
</dbReference>
<keyword evidence="3" id="KW-1185">Reference proteome</keyword>
<feature type="compositionally biased region" description="Basic residues" evidence="1">
    <location>
        <begin position="392"/>
        <end position="403"/>
    </location>
</feature>
<dbReference type="AlphaFoldDB" id="A0A9P3UIK5"/>
<name>A0A9P3UIK5_LYOSH</name>
<evidence type="ECO:0000313" key="2">
    <source>
        <dbReference type="EMBL" id="GLB34332.1"/>
    </source>
</evidence>
<organism evidence="2 3">
    <name type="scientific">Lyophyllum shimeji</name>
    <name type="common">Hon-shimeji</name>
    <name type="synonym">Tricholoma shimeji</name>
    <dbReference type="NCBI Taxonomy" id="47721"/>
    <lineage>
        <taxon>Eukaryota</taxon>
        <taxon>Fungi</taxon>
        <taxon>Dikarya</taxon>
        <taxon>Basidiomycota</taxon>
        <taxon>Agaricomycotina</taxon>
        <taxon>Agaricomycetes</taxon>
        <taxon>Agaricomycetidae</taxon>
        <taxon>Agaricales</taxon>
        <taxon>Tricholomatineae</taxon>
        <taxon>Lyophyllaceae</taxon>
        <taxon>Lyophyllum</taxon>
    </lineage>
</organism>
<gene>
    <name evidence="2" type="ORF">LshimejAT787_0112160</name>
</gene>
<evidence type="ECO:0000313" key="3">
    <source>
        <dbReference type="Proteomes" id="UP001063166"/>
    </source>
</evidence>
<dbReference type="EMBL" id="BRPK01000001">
    <property type="protein sequence ID" value="GLB34332.1"/>
    <property type="molecule type" value="Genomic_DNA"/>
</dbReference>
<protein>
    <submittedName>
        <fullName evidence="2">Uncharacterized protein</fullName>
    </submittedName>
</protein>
<accession>A0A9P3UIK5</accession>
<dbReference type="OrthoDB" id="3058329at2759"/>
<feature type="compositionally biased region" description="Low complexity" evidence="1">
    <location>
        <begin position="404"/>
        <end position="418"/>
    </location>
</feature>
<reference evidence="2" key="1">
    <citation type="submission" date="2022-07" db="EMBL/GenBank/DDBJ databases">
        <title>The genome of Lyophyllum shimeji provides insight into the initial evolution of ectomycorrhizal fungal genome.</title>
        <authorList>
            <person name="Kobayashi Y."/>
            <person name="Shibata T."/>
            <person name="Hirakawa H."/>
            <person name="Shigenobu S."/>
            <person name="Nishiyama T."/>
            <person name="Yamada A."/>
            <person name="Hasebe M."/>
            <person name="Kawaguchi M."/>
        </authorList>
    </citation>
    <scope>NUCLEOTIDE SEQUENCE</scope>
    <source>
        <strain evidence="2">AT787</strain>
    </source>
</reference>
<proteinExistence type="predicted"/>
<feature type="region of interest" description="Disordered" evidence="1">
    <location>
        <begin position="389"/>
        <end position="422"/>
    </location>
</feature>
<comment type="caution">
    <text evidence="2">The sequence shown here is derived from an EMBL/GenBank/DDBJ whole genome shotgun (WGS) entry which is preliminary data.</text>
</comment>
<feature type="compositionally biased region" description="Basic and acidic residues" evidence="1">
    <location>
        <begin position="625"/>
        <end position="647"/>
    </location>
</feature>
<feature type="region of interest" description="Disordered" evidence="1">
    <location>
        <begin position="614"/>
        <end position="707"/>
    </location>
</feature>
<evidence type="ECO:0000256" key="1">
    <source>
        <dbReference type="SAM" id="MobiDB-lite"/>
    </source>
</evidence>